<feature type="compositionally biased region" description="Acidic residues" evidence="1">
    <location>
        <begin position="46"/>
        <end position="56"/>
    </location>
</feature>
<evidence type="ECO:0000259" key="2">
    <source>
        <dbReference type="PROSITE" id="PS51425"/>
    </source>
</evidence>
<dbReference type="InterPro" id="IPR039662">
    <property type="entry name" value="Cohesin_Scc3/SA"/>
</dbReference>
<dbReference type="GeneID" id="80879306"/>
<evidence type="ECO:0000256" key="1">
    <source>
        <dbReference type="SAM" id="MobiDB-lite"/>
    </source>
</evidence>
<dbReference type="InterPro" id="IPR016024">
    <property type="entry name" value="ARM-type_fold"/>
</dbReference>
<evidence type="ECO:0000313" key="4">
    <source>
        <dbReference type="Proteomes" id="UP001217417"/>
    </source>
</evidence>
<feature type="compositionally biased region" description="Polar residues" evidence="1">
    <location>
        <begin position="69"/>
        <end position="82"/>
    </location>
</feature>
<feature type="compositionally biased region" description="Acidic residues" evidence="1">
    <location>
        <begin position="113"/>
        <end position="128"/>
    </location>
</feature>
<feature type="domain" description="SCD" evidence="2">
    <location>
        <begin position="402"/>
        <end position="487"/>
    </location>
</feature>
<keyword evidence="4" id="KW-1185">Reference proteome</keyword>
<dbReference type="Pfam" id="PF21581">
    <property type="entry name" value="SCD"/>
    <property type="match status" value="1"/>
</dbReference>
<dbReference type="InterPro" id="IPR011989">
    <property type="entry name" value="ARM-like"/>
</dbReference>
<dbReference type="GO" id="GO:0000785">
    <property type="term" value="C:chromatin"/>
    <property type="evidence" value="ECO:0007669"/>
    <property type="project" value="TreeGrafter"/>
</dbReference>
<gene>
    <name evidence="3" type="ORF">POJ06DRAFT_114727</name>
</gene>
<feature type="region of interest" description="Disordered" evidence="1">
    <location>
        <begin position="1020"/>
        <end position="1070"/>
    </location>
</feature>
<dbReference type="GO" id="GO:0007062">
    <property type="term" value="P:sister chromatid cohesion"/>
    <property type="evidence" value="ECO:0007669"/>
    <property type="project" value="UniProtKB-ARBA"/>
</dbReference>
<dbReference type="GO" id="GO:0008278">
    <property type="term" value="C:cohesin complex"/>
    <property type="evidence" value="ECO:0007669"/>
    <property type="project" value="TreeGrafter"/>
</dbReference>
<dbReference type="PANTHER" id="PTHR11199">
    <property type="entry name" value="STROMAL ANTIGEN"/>
    <property type="match status" value="1"/>
</dbReference>
<feature type="region of interest" description="Disordered" evidence="1">
    <location>
        <begin position="1"/>
        <end position="185"/>
    </location>
</feature>
<feature type="compositionally biased region" description="Low complexity" evidence="1">
    <location>
        <begin position="1"/>
        <end position="30"/>
    </location>
</feature>
<accession>A0AAD7VS68</accession>
<dbReference type="EMBL" id="JARPMG010000006">
    <property type="protein sequence ID" value="KAJ8099686.1"/>
    <property type="molecule type" value="Genomic_DNA"/>
</dbReference>
<organism evidence="3 4">
    <name type="scientific">Lipomyces tetrasporus</name>
    <dbReference type="NCBI Taxonomy" id="54092"/>
    <lineage>
        <taxon>Eukaryota</taxon>
        <taxon>Fungi</taxon>
        <taxon>Dikarya</taxon>
        <taxon>Ascomycota</taxon>
        <taxon>Saccharomycotina</taxon>
        <taxon>Lipomycetes</taxon>
        <taxon>Lipomycetales</taxon>
        <taxon>Lipomycetaceae</taxon>
        <taxon>Lipomyces</taxon>
    </lineage>
</organism>
<feature type="compositionally biased region" description="Acidic residues" evidence="1">
    <location>
        <begin position="96"/>
        <end position="105"/>
    </location>
</feature>
<dbReference type="InterPro" id="IPR020839">
    <property type="entry name" value="SCD"/>
</dbReference>
<feature type="compositionally biased region" description="Polar residues" evidence="1">
    <location>
        <begin position="165"/>
        <end position="185"/>
    </location>
</feature>
<sequence>MPARTVTRSQRRLQLLSTTSSQDSSSNLSSAAPITNKKLDLKAIDSDEDVDMEEEPMSVAGIVDKARQARQNAASALTSAAGSRQYPKRKRGDISGSDEDEEPDATEERTSDESDDENMEDVDQEDAQSDTGSNSPAPAARREGRHRTGAPAKSKLSSEVAATARNPTSGRRNRTRVSSETQETAGNLNALFEAVKDPGTALEETAADWIQNYERKKVEALMELVNFILQCCGCDSSVTAYDIEDQDSVTQTLAQIEEVFGKKTISDYPLVSRRPEFKKFRSHLLDFVGALITKGAEHDTLYSDDSFLESIQVWIAAMSSSTLRPFRYTATTIGLCILTALCNVAADIAKATGRSTKLLEKEKRRPARGNAKVQKLQDIVDGYARNAETLENLISDFFDTIFVHRYRDIDAKIRTECIRELGKWMQTLPDVFFEGAYLRYMGWILSDANGSTRLEVVKGLTKLYKDNYFIGGLRQFTERFTSRLVEMATHDVDHSVRIAVIDLLDAIRAVGFLEQEDIDTVCGLVFDTNPRVRRAVVGFFMANIKEIVSEKLTEIGDVEEIREYFVDNGKDEIDDSSDKEDRGDENKVKRSWFTLKSMVEVLESYNPQALGNPIHISKLQSLIGGRTESRFSIAAQDLWTVAQLPSWTEIVDYALFDPSVSGDDDEDSIGYKIMNAIALTAQQEQILLEVGIGAADAADSPQENHTDKRVKRVKGSEREERLREISENLVPLLPRLLKKFSSDPEAACNILRYHNVINLDVYQQLRKTTAYEDVFTGICRIFASFGNSSIAREFSRAVLHAQSCAYLSEVVEPRIRDIQDDLSSTFRTSMRELQNDLATAIFDKDLLVTATEVLTKLMHVSSITDTSETLDYSPRDSDISVLRIVMGLLERIASPNDEEVDVLCAGVSILRFYVMWRVKRAIDLRSTTSLDGFRDKLDEIMDRFERIIRSRAHLSLRHTATCATIDIMTSLNVLVKKENLVLAGIEVMISPNLQNVIMHMFGREEKAYAKSAKIKLLTGGSKSAEEVDETPVGEDGEEENHEDSDLESHSTTDVEEEEESNEGANREAVSDEVVQTIENEIRLCEVAGKIVLAVLTGSMKQKWAKRLLQNSKALGAGYDRVVNELRQAISATNGQKR</sequence>
<dbReference type="GO" id="GO:0005634">
    <property type="term" value="C:nucleus"/>
    <property type="evidence" value="ECO:0007669"/>
    <property type="project" value="TreeGrafter"/>
</dbReference>
<dbReference type="PROSITE" id="PS51425">
    <property type="entry name" value="SCD"/>
    <property type="match status" value="1"/>
</dbReference>
<dbReference type="RefSeq" id="XP_056043136.1">
    <property type="nucleotide sequence ID" value="XM_056184140.1"/>
</dbReference>
<dbReference type="PANTHER" id="PTHR11199:SF0">
    <property type="entry name" value="LD34181P-RELATED"/>
    <property type="match status" value="1"/>
</dbReference>
<feature type="compositionally biased region" description="Acidic residues" evidence="1">
    <location>
        <begin position="1026"/>
        <end position="1045"/>
    </location>
</feature>
<protein>
    <submittedName>
        <fullName evidence="3">STAG domain-containing protein</fullName>
    </submittedName>
</protein>
<dbReference type="Pfam" id="PF24571">
    <property type="entry name" value="HEAT_SCC3-SA"/>
    <property type="match status" value="1"/>
</dbReference>
<reference evidence="3" key="1">
    <citation type="submission" date="2023-03" db="EMBL/GenBank/DDBJ databases">
        <title>Near-Complete genome sequence of Lipomyces tetrasporous NRRL Y-64009, an oleaginous yeast capable of growing on lignocellulosic hydrolysates.</title>
        <authorList>
            <consortium name="Lawrence Berkeley National Laboratory"/>
            <person name="Jagtap S.S."/>
            <person name="Liu J.-J."/>
            <person name="Walukiewicz H.E."/>
            <person name="Pangilinan J."/>
            <person name="Lipzen A."/>
            <person name="Ahrendt S."/>
            <person name="Koriabine M."/>
            <person name="Cobaugh K."/>
            <person name="Salamov A."/>
            <person name="Yoshinaga Y."/>
            <person name="Ng V."/>
            <person name="Daum C."/>
            <person name="Grigoriev I.V."/>
            <person name="Slininger P.J."/>
            <person name="Dien B.S."/>
            <person name="Jin Y.-S."/>
            <person name="Rao C.V."/>
        </authorList>
    </citation>
    <scope>NUCLEOTIDE SEQUENCE</scope>
    <source>
        <strain evidence="3">NRRL Y-64009</strain>
    </source>
</reference>
<dbReference type="AlphaFoldDB" id="A0AAD7VS68"/>
<dbReference type="Pfam" id="PF08514">
    <property type="entry name" value="STAG"/>
    <property type="match status" value="1"/>
</dbReference>
<dbReference type="Gene3D" id="1.25.10.10">
    <property type="entry name" value="Leucine-rich Repeat Variant"/>
    <property type="match status" value="1"/>
</dbReference>
<dbReference type="SUPFAM" id="SSF48371">
    <property type="entry name" value="ARM repeat"/>
    <property type="match status" value="1"/>
</dbReference>
<dbReference type="Proteomes" id="UP001217417">
    <property type="component" value="Unassembled WGS sequence"/>
</dbReference>
<comment type="caution">
    <text evidence="3">The sequence shown here is derived from an EMBL/GenBank/DDBJ whole genome shotgun (WGS) entry which is preliminary data.</text>
</comment>
<dbReference type="InterPro" id="IPR013721">
    <property type="entry name" value="STAG"/>
</dbReference>
<name>A0AAD7VS68_9ASCO</name>
<dbReference type="GO" id="GO:0003682">
    <property type="term" value="F:chromatin binding"/>
    <property type="evidence" value="ECO:0007669"/>
    <property type="project" value="TreeGrafter"/>
</dbReference>
<dbReference type="InterPro" id="IPR056396">
    <property type="entry name" value="HEAT_SCC3-SA"/>
</dbReference>
<proteinExistence type="predicted"/>
<evidence type="ECO:0000313" key="3">
    <source>
        <dbReference type="EMBL" id="KAJ8099686.1"/>
    </source>
</evidence>